<dbReference type="InterPro" id="IPR024432">
    <property type="entry name" value="Put_RecE_PDDEXK-like_dom"/>
</dbReference>
<dbReference type="Pfam" id="PF12684">
    <property type="entry name" value="DUF3799"/>
    <property type="match status" value="1"/>
</dbReference>
<gene>
    <name evidence="2" type="ORF">GCM10010446_12450</name>
</gene>
<evidence type="ECO:0000313" key="2">
    <source>
        <dbReference type="EMBL" id="GAA2929417.1"/>
    </source>
</evidence>
<dbReference type="InterPro" id="IPR011604">
    <property type="entry name" value="PDDEXK-like_dom_sf"/>
</dbReference>
<sequence length="266" mass="30132">MPGMYDIPAELYHSDPIPGGSLSSTGARTLVSQCPARFHYDLTHPQPYKAVFDFGTAAHKLVLGDGPELVLVDEPRWDTDATKARVAEIRADGNIPLKRDALQRVHDMATALSEHSEAADLLDPDSGVAEQSVFWTIGNAWCRARFDWLREDQLVDYKTCRSAHPDAIQKAIQEHGYHVQEDWYRRAAVALGLVPEQAPFPFIFQEKEQPYLVTVVRLDLWRDIAHQLSERALFIYESCRTSGHWPAYTTETALISPPAWLERQHT</sequence>
<dbReference type="EMBL" id="BAAAUD010000013">
    <property type="protein sequence ID" value="GAA2929417.1"/>
    <property type="molecule type" value="Genomic_DNA"/>
</dbReference>
<accession>A0ABN3WYS5</accession>
<evidence type="ECO:0000313" key="3">
    <source>
        <dbReference type="Proteomes" id="UP001500403"/>
    </source>
</evidence>
<feature type="domain" description="Putative exodeoxyribonuclease 8 PDDEXK-like" evidence="1">
    <location>
        <begin position="32"/>
        <end position="251"/>
    </location>
</feature>
<comment type="caution">
    <text evidence="2">The sequence shown here is derived from an EMBL/GenBank/DDBJ whole genome shotgun (WGS) entry which is preliminary data.</text>
</comment>
<name>A0ABN3WYS5_9ACTN</name>
<dbReference type="Proteomes" id="UP001500403">
    <property type="component" value="Unassembled WGS sequence"/>
</dbReference>
<organism evidence="2 3">
    <name type="scientific">Streptomyces enissocaesilis</name>
    <dbReference type="NCBI Taxonomy" id="332589"/>
    <lineage>
        <taxon>Bacteria</taxon>
        <taxon>Bacillati</taxon>
        <taxon>Actinomycetota</taxon>
        <taxon>Actinomycetes</taxon>
        <taxon>Kitasatosporales</taxon>
        <taxon>Streptomycetaceae</taxon>
        <taxon>Streptomyces</taxon>
        <taxon>Streptomyces rochei group</taxon>
    </lineage>
</organism>
<evidence type="ECO:0000259" key="1">
    <source>
        <dbReference type="Pfam" id="PF12684"/>
    </source>
</evidence>
<reference evidence="2 3" key="1">
    <citation type="journal article" date="2019" name="Int. J. Syst. Evol. Microbiol.">
        <title>The Global Catalogue of Microorganisms (GCM) 10K type strain sequencing project: providing services to taxonomists for standard genome sequencing and annotation.</title>
        <authorList>
            <consortium name="The Broad Institute Genomics Platform"/>
            <consortium name="The Broad Institute Genome Sequencing Center for Infectious Disease"/>
            <person name="Wu L."/>
            <person name="Ma J."/>
        </authorList>
    </citation>
    <scope>NUCLEOTIDE SEQUENCE [LARGE SCALE GENOMIC DNA]</scope>
    <source>
        <strain evidence="2 3">JCM 9088</strain>
    </source>
</reference>
<keyword evidence="3" id="KW-1185">Reference proteome</keyword>
<proteinExistence type="predicted"/>
<protein>
    <recommendedName>
        <fullName evidence="1">Putative exodeoxyribonuclease 8 PDDEXK-like domain-containing protein</fullName>
    </recommendedName>
</protein>
<dbReference type="Gene3D" id="3.90.320.10">
    <property type="match status" value="1"/>
</dbReference>